<dbReference type="Proteomes" id="UP000053424">
    <property type="component" value="Unassembled WGS sequence"/>
</dbReference>
<reference evidence="3" key="2">
    <citation type="submission" date="2015-01" db="EMBL/GenBank/DDBJ databases">
        <title>Evolutionary Origins and Diversification of the Mycorrhizal Mutualists.</title>
        <authorList>
            <consortium name="DOE Joint Genome Institute"/>
            <consortium name="Mycorrhizal Genomics Consortium"/>
            <person name="Kohler A."/>
            <person name="Kuo A."/>
            <person name="Nagy L.G."/>
            <person name="Floudas D."/>
            <person name="Copeland A."/>
            <person name="Barry K.W."/>
            <person name="Cichocki N."/>
            <person name="Veneault-Fourrey C."/>
            <person name="LaButti K."/>
            <person name="Lindquist E.A."/>
            <person name="Lipzen A."/>
            <person name="Lundell T."/>
            <person name="Morin E."/>
            <person name="Murat C."/>
            <person name="Riley R."/>
            <person name="Ohm R."/>
            <person name="Sun H."/>
            <person name="Tunlid A."/>
            <person name="Henrissat B."/>
            <person name="Grigoriev I.V."/>
            <person name="Hibbett D.S."/>
            <person name="Martin F."/>
        </authorList>
    </citation>
    <scope>NUCLEOTIDE SEQUENCE [LARGE SCALE GENOMIC DNA]</scope>
    <source>
        <strain evidence="3">h7</strain>
    </source>
</reference>
<proteinExistence type="predicted"/>
<keyword evidence="3" id="KW-1185">Reference proteome</keyword>
<dbReference type="STRING" id="686832.A0A0C3CT93"/>
<dbReference type="AlphaFoldDB" id="A0A0C3CT93"/>
<organism evidence="2 3">
    <name type="scientific">Hebeloma cylindrosporum</name>
    <dbReference type="NCBI Taxonomy" id="76867"/>
    <lineage>
        <taxon>Eukaryota</taxon>
        <taxon>Fungi</taxon>
        <taxon>Dikarya</taxon>
        <taxon>Basidiomycota</taxon>
        <taxon>Agaricomycotina</taxon>
        <taxon>Agaricomycetes</taxon>
        <taxon>Agaricomycetidae</taxon>
        <taxon>Agaricales</taxon>
        <taxon>Agaricineae</taxon>
        <taxon>Hymenogastraceae</taxon>
        <taxon>Hebeloma</taxon>
    </lineage>
</organism>
<dbReference type="HOGENOM" id="CLU_1555445_0_0_1"/>
<reference evidence="2 3" key="1">
    <citation type="submission" date="2014-04" db="EMBL/GenBank/DDBJ databases">
        <authorList>
            <consortium name="DOE Joint Genome Institute"/>
            <person name="Kuo A."/>
            <person name="Gay G."/>
            <person name="Dore J."/>
            <person name="Kohler A."/>
            <person name="Nagy L.G."/>
            <person name="Floudas D."/>
            <person name="Copeland A."/>
            <person name="Barry K.W."/>
            <person name="Cichocki N."/>
            <person name="Veneault-Fourrey C."/>
            <person name="LaButti K."/>
            <person name="Lindquist E.A."/>
            <person name="Lipzen A."/>
            <person name="Lundell T."/>
            <person name="Morin E."/>
            <person name="Murat C."/>
            <person name="Sun H."/>
            <person name="Tunlid A."/>
            <person name="Henrissat B."/>
            <person name="Grigoriev I.V."/>
            <person name="Hibbett D.S."/>
            <person name="Martin F."/>
            <person name="Nordberg H.P."/>
            <person name="Cantor M.N."/>
            <person name="Hua S.X."/>
        </authorList>
    </citation>
    <scope>NUCLEOTIDE SEQUENCE [LARGE SCALE GENOMIC DNA]</scope>
    <source>
        <strain evidence="3">h7</strain>
    </source>
</reference>
<gene>
    <name evidence="2" type="ORF">M413DRAFT_272630</name>
</gene>
<feature type="region of interest" description="Disordered" evidence="1">
    <location>
        <begin position="153"/>
        <end position="172"/>
    </location>
</feature>
<sequence>MAEKVQLYNDMIDRYSHPFFMVQLADLFFCSKPTPLPLTYIARPKRSYRVKASLTVTEILAKSREGPYYQTWKPTKQHAFPTSLPRLPSGSQEVKNQWQALASEGSTFFTAYPQKLAIETNHVESTFLLTEGSTQDLIRRGVSEGIVNYLPESSVTRRGSQNPGQGKTCSHT</sequence>
<name>A0A0C3CT93_HEBCY</name>
<protein>
    <submittedName>
        <fullName evidence="2">Uncharacterized protein</fullName>
    </submittedName>
</protein>
<accession>A0A0C3CT93</accession>
<dbReference type="OrthoDB" id="439046at2759"/>
<evidence type="ECO:0000256" key="1">
    <source>
        <dbReference type="SAM" id="MobiDB-lite"/>
    </source>
</evidence>
<dbReference type="EMBL" id="KN831770">
    <property type="protein sequence ID" value="KIM47314.1"/>
    <property type="molecule type" value="Genomic_DNA"/>
</dbReference>
<evidence type="ECO:0000313" key="2">
    <source>
        <dbReference type="EMBL" id="KIM47314.1"/>
    </source>
</evidence>
<evidence type="ECO:0000313" key="3">
    <source>
        <dbReference type="Proteomes" id="UP000053424"/>
    </source>
</evidence>